<dbReference type="Pfam" id="PF03849">
    <property type="entry name" value="Tfb2"/>
    <property type="match status" value="1"/>
</dbReference>
<feature type="domain" description="Transcription factor Tfb2 C-terminal" evidence="10">
    <location>
        <begin position="382"/>
        <end position="449"/>
    </location>
</feature>
<evidence type="ECO:0000256" key="2">
    <source>
        <dbReference type="ARBA" id="ARBA00004123"/>
    </source>
</evidence>
<gene>
    <name evidence="11" type="primary">TFB2</name>
    <name evidence="11" type="ORF">K7432_000588</name>
</gene>
<comment type="function">
    <text evidence="1">Component of the general transcription and DNA repair factor IIH (TFIIH) core complex, which is involved in general and transcription-coupled nucleotide excision repair (NER) of damaged DNA and, when complexed to TFIIK, in RNA transcription by RNA polymerase II. In NER, TFIIH acts by opening DNA around the lesion to allow the excision of the damaged oligonucleotide and its replacement by a new DNA fragment. In transcription, TFIIH has an essential role in transcription initiation. When the pre-initiation complex (PIC) has been established, TFIIH is required for promoter opening and promoter escape. Phosphorylation of the C-terminal tail (CTD) of the largest subunit of RNA polymerase II by the kinase module TFIIK controls the initiation of transcription.</text>
</comment>
<evidence type="ECO:0000256" key="4">
    <source>
        <dbReference type="ARBA" id="ARBA00022763"/>
    </source>
</evidence>
<evidence type="ECO:0000256" key="8">
    <source>
        <dbReference type="ARBA" id="ARBA00023242"/>
    </source>
</evidence>
<dbReference type="EMBL" id="JASJQH010006886">
    <property type="protein sequence ID" value="KAK9729075.1"/>
    <property type="molecule type" value="Genomic_DNA"/>
</dbReference>
<keyword evidence="8 9" id="KW-0539">Nucleus</keyword>
<reference evidence="11 12" key="1">
    <citation type="submission" date="2023-04" db="EMBL/GenBank/DDBJ databases">
        <title>Genome of Basidiobolus ranarum AG-B5.</title>
        <authorList>
            <person name="Stajich J.E."/>
            <person name="Carter-House D."/>
            <person name="Gryganskyi A."/>
        </authorList>
    </citation>
    <scope>NUCLEOTIDE SEQUENCE [LARGE SCALE GENOMIC DNA]</scope>
    <source>
        <strain evidence="11 12">AG-B5</strain>
    </source>
</reference>
<dbReference type="Pfam" id="PF18307">
    <property type="entry name" value="Tfb2_C"/>
    <property type="match status" value="1"/>
</dbReference>
<evidence type="ECO:0000313" key="11">
    <source>
        <dbReference type="EMBL" id="KAK9729075.1"/>
    </source>
</evidence>
<evidence type="ECO:0000256" key="9">
    <source>
        <dbReference type="RuleBase" id="RU364024"/>
    </source>
</evidence>
<proteinExistence type="inferred from homology"/>
<dbReference type="InterPro" id="IPR004598">
    <property type="entry name" value="TFIIH_p52/Tfb2"/>
</dbReference>
<keyword evidence="4 9" id="KW-0227">DNA damage</keyword>
<sequence length="462" mass="52999">MPGMTHFKTNVYEYLETLPTQTFNRLFLKPATCLSIFRLLPSLAKQFVMSMLYVEEAVSLQDFNGWCYTEASSKQRESLEKLSKLHILSEKDGQLSMSETFREHFRNALTGGGNHQSFGLLSATPDKHKVDIPFLDVYATQQWEAILHYMVGTSDTKKPSKGVLNLLRRSGLMTLSGEDPTNMKISNKGFQFLLQDVNTQVWAFLLQYLDMAEKLQMDLVEVLNFFFQLGSLELGKDYSTETLTPTQVQMLEDLRDYGIVYQRKKGSRRFYPTRLATSLTAGNASFNQKKTDKEVDAGFIILETNYRIYAYTESPLQIAVLNLFVHLKCRFKNMVTGSLTRDSVRAALVNGITADQIISYLSTHAHPHMRKQIPLLPVTVVDQIRLWEMERNRLAGTNGYLYQQFVKQQDYDVVYKYANEIGVVLWANARKRLMAVTSDGHIQVKAYIKRRMSRGNNSNDNE</sequence>
<comment type="caution">
    <text evidence="11">The sequence shown here is derived from an EMBL/GenBank/DDBJ whole genome shotgun (WGS) entry which is preliminary data.</text>
</comment>
<dbReference type="Gene3D" id="3.30.70.2610">
    <property type="match status" value="1"/>
</dbReference>
<dbReference type="InterPro" id="IPR040662">
    <property type="entry name" value="Tfb2_C"/>
</dbReference>
<keyword evidence="6 9" id="KW-0804">Transcription</keyword>
<comment type="function">
    <text evidence="9">Component of the general transcription and DNA repair factor IIH (TFIIH) core complex which is involved in general and transcription-coupled nucleotide excision repair (NER) of damaged DNA.</text>
</comment>
<evidence type="ECO:0000256" key="5">
    <source>
        <dbReference type="ARBA" id="ARBA00023015"/>
    </source>
</evidence>
<evidence type="ECO:0000259" key="10">
    <source>
        <dbReference type="Pfam" id="PF18307"/>
    </source>
</evidence>
<protein>
    <recommendedName>
        <fullName evidence="9">RNA polymerase II transcription factor B subunit 2</fullName>
    </recommendedName>
</protein>
<evidence type="ECO:0000256" key="3">
    <source>
        <dbReference type="ARBA" id="ARBA00007132"/>
    </source>
</evidence>
<accession>A0ABR2WB14</accession>
<evidence type="ECO:0000256" key="7">
    <source>
        <dbReference type="ARBA" id="ARBA00023204"/>
    </source>
</evidence>
<evidence type="ECO:0000256" key="1">
    <source>
        <dbReference type="ARBA" id="ARBA00002817"/>
    </source>
</evidence>
<keyword evidence="12" id="KW-1185">Reference proteome</keyword>
<comment type="subcellular location">
    <subcellularLocation>
        <location evidence="2 9">Nucleus</location>
    </subcellularLocation>
</comment>
<keyword evidence="7 9" id="KW-0234">DNA repair</keyword>
<comment type="similarity">
    <text evidence="3 9">Belongs to the TFB2 family.</text>
</comment>
<dbReference type="Proteomes" id="UP001479436">
    <property type="component" value="Unassembled WGS sequence"/>
</dbReference>
<organism evidence="11 12">
    <name type="scientific">Basidiobolus ranarum</name>
    <dbReference type="NCBI Taxonomy" id="34480"/>
    <lineage>
        <taxon>Eukaryota</taxon>
        <taxon>Fungi</taxon>
        <taxon>Fungi incertae sedis</taxon>
        <taxon>Zoopagomycota</taxon>
        <taxon>Entomophthoromycotina</taxon>
        <taxon>Basidiobolomycetes</taxon>
        <taxon>Basidiobolales</taxon>
        <taxon>Basidiobolaceae</taxon>
        <taxon>Basidiobolus</taxon>
    </lineage>
</organism>
<dbReference type="NCBIfam" id="TIGR00625">
    <property type="entry name" value="tfb2"/>
    <property type="match status" value="1"/>
</dbReference>
<keyword evidence="5 9" id="KW-0805">Transcription regulation</keyword>
<dbReference type="PANTHER" id="PTHR13152">
    <property type="entry name" value="TFIIH, POLYPEPTIDE 4"/>
    <property type="match status" value="1"/>
</dbReference>
<evidence type="ECO:0000256" key="6">
    <source>
        <dbReference type="ARBA" id="ARBA00023163"/>
    </source>
</evidence>
<dbReference type="PANTHER" id="PTHR13152:SF0">
    <property type="entry name" value="GENERAL TRANSCRIPTION FACTOR IIH SUBUNIT 4"/>
    <property type="match status" value="1"/>
</dbReference>
<name>A0ABR2WB14_9FUNG</name>
<evidence type="ECO:0000313" key="12">
    <source>
        <dbReference type="Proteomes" id="UP001479436"/>
    </source>
</evidence>